<comment type="caution">
    <text evidence="1">The sequence shown here is derived from an EMBL/GenBank/DDBJ whole genome shotgun (WGS) entry which is preliminary data.</text>
</comment>
<accession>A0A8S9RG14</accession>
<reference evidence="1" key="1">
    <citation type="submission" date="2019-12" db="EMBL/GenBank/DDBJ databases">
        <title>Genome sequencing and annotation of Brassica cretica.</title>
        <authorList>
            <person name="Studholme D.J."/>
            <person name="Sarris P."/>
        </authorList>
    </citation>
    <scope>NUCLEOTIDE SEQUENCE</scope>
    <source>
        <strain evidence="1">PFS-109/04</strain>
        <tissue evidence="1">Leaf</tissue>
    </source>
</reference>
<name>A0A8S9RG14_BRACR</name>
<dbReference type="AlphaFoldDB" id="A0A8S9RG14"/>
<evidence type="ECO:0000313" key="1">
    <source>
        <dbReference type="EMBL" id="KAF3571512.1"/>
    </source>
</evidence>
<proteinExistence type="predicted"/>
<evidence type="ECO:0000313" key="2">
    <source>
        <dbReference type="Proteomes" id="UP000712600"/>
    </source>
</evidence>
<sequence>MAEDWDLRAVVRGCSAVSSSATTTTTVFSTKISSRTNHVFTFAPRNNIVLFGEIRDLYTPFTQHVLMDFVNQCPCG</sequence>
<protein>
    <submittedName>
        <fullName evidence="1">Uncharacterized protein</fullName>
    </submittedName>
</protein>
<dbReference type="EMBL" id="QGKX02000095">
    <property type="protein sequence ID" value="KAF3571512.1"/>
    <property type="molecule type" value="Genomic_DNA"/>
</dbReference>
<gene>
    <name evidence="1" type="ORF">F2Q69_00060470</name>
</gene>
<dbReference type="Proteomes" id="UP000712600">
    <property type="component" value="Unassembled WGS sequence"/>
</dbReference>
<organism evidence="1 2">
    <name type="scientific">Brassica cretica</name>
    <name type="common">Mustard</name>
    <dbReference type="NCBI Taxonomy" id="69181"/>
    <lineage>
        <taxon>Eukaryota</taxon>
        <taxon>Viridiplantae</taxon>
        <taxon>Streptophyta</taxon>
        <taxon>Embryophyta</taxon>
        <taxon>Tracheophyta</taxon>
        <taxon>Spermatophyta</taxon>
        <taxon>Magnoliopsida</taxon>
        <taxon>eudicotyledons</taxon>
        <taxon>Gunneridae</taxon>
        <taxon>Pentapetalae</taxon>
        <taxon>rosids</taxon>
        <taxon>malvids</taxon>
        <taxon>Brassicales</taxon>
        <taxon>Brassicaceae</taxon>
        <taxon>Brassiceae</taxon>
        <taxon>Brassica</taxon>
    </lineage>
</organism>